<feature type="compositionally biased region" description="Low complexity" evidence="5">
    <location>
        <begin position="1695"/>
        <end position="1706"/>
    </location>
</feature>
<dbReference type="InterPro" id="IPR016039">
    <property type="entry name" value="Thiolase-like"/>
</dbReference>
<dbReference type="GO" id="GO:0004315">
    <property type="term" value="F:3-oxoacyl-[acyl-carrier-protein] synthase activity"/>
    <property type="evidence" value="ECO:0007669"/>
    <property type="project" value="InterPro"/>
</dbReference>
<dbReference type="InterPro" id="IPR020841">
    <property type="entry name" value="PKS_Beta-ketoAc_synthase_dom"/>
</dbReference>
<keyword evidence="1" id="KW-0596">Phosphopantetheine</keyword>
<name>Q7NDK9_GLOVI</name>
<dbReference type="SUPFAM" id="SSF52151">
    <property type="entry name" value="FabD/lysophospholipase-like"/>
    <property type="match status" value="1"/>
</dbReference>
<dbReference type="InterPro" id="IPR036736">
    <property type="entry name" value="ACP-like_sf"/>
</dbReference>
<dbReference type="GO" id="GO:0016491">
    <property type="term" value="F:oxidoreductase activity"/>
    <property type="evidence" value="ECO:0000318"/>
    <property type="project" value="GO_Central"/>
</dbReference>
<dbReference type="EMBL" id="BA000045">
    <property type="protein sequence ID" value="BAC92167.1"/>
    <property type="molecule type" value="Genomic_DNA"/>
</dbReference>
<dbReference type="Gene3D" id="1.10.1200.10">
    <property type="entry name" value="ACP-like"/>
    <property type="match status" value="3"/>
</dbReference>
<dbReference type="Pfam" id="PF00109">
    <property type="entry name" value="ketoacyl-synt"/>
    <property type="match status" value="1"/>
</dbReference>
<evidence type="ECO:0000259" key="8">
    <source>
        <dbReference type="PROSITE" id="PS52019"/>
    </source>
</evidence>
<feature type="domain" description="Ketosynthase family 3 (KS3)" evidence="7">
    <location>
        <begin position="695"/>
        <end position="1137"/>
    </location>
</feature>
<dbReference type="PROSITE" id="PS52004">
    <property type="entry name" value="KS3_2"/>
    <property type="match status" value="1"/>
</dbReference>
<dbReference type="InterPro" id="IPR049552">
    <property type="entry name" value="PKS_DH_N"/>
</dbReference>
<dbReference type="Gene3D" id="3.10.129.110">
    <property type="entry name" value="Polyketide synthase dehydratase"/>
    <property type="match status" value="1"/>
</dbReference>
<feature type="domain" description="Carrier" evidence="6">
    <location>
        <begin position="2101"/>
        <end position="2181"/>
    </location>
</feature>
<evidence type="ECO:0000256" key="3">
    <source>
        <dbReference type="ARBA" id="ARBA00022679"/>
    </source>
</evidence>
<dbReference type="Gene3D" id="3.40.366.10">
    <property type="entry name" value="Malonyl-Coenzyme A Acyl Carrier Protein, domain 2"/>
    <property type="match status" value="1"/>
</dbReference>
<dbReference type="Pfam" id="PF00698">
    <property type="entry name" value="Acyl_transf_1"/>
    <property type="match status" value="1"/>
</dbReference>
<dbReference type="GO" id="GO:0006633">
    <property type="term" value="P:fatty acid biosynthetic process"/>
    <property type="evidence" value="ECO:0007669"/>
    <property type="project" value="InterPro"/>
</dbReference>
<sequence length="3029" mass="320412">MNFACLAISPIEFTYPGIAIATVRAGGVGILDREFCPDGALPVAAASLRKLREAAGAAGGVCGLRLAAGQVGTSVELLRELQGQPHWLVISAWEAEELAAILAGLGAVEGRRVLLEVIDIEQAERLAHAAVAVDGLVARGHECGGWVGEDSAFVLAQKLLQAGFGPLYVQGGIGVHTAAACRVAGAAGVVLDDQMWLMPESPLDPERQRHLNELNGQEAVALGERLDTPCRVLSRPGFTAISALQVLAERLDLGEDRAQCLRQWRIEAAEHIGWGDPAATAWPLGQAIGLAASLRDRFRTTGRLVQAILKESARIIETARRLQPLKAASPLAESHRTEYPIVQGPMTRVSDTAEFAEAVARGGGLPLLALALMRGEQVHALLSKTRSLLGDRSWGVGILGFVSHALREEQLKAVKEIKPPFALIAGGRPDQAAHLESIGIATYIHVPVPRLLKMFLEQGACRFVFEGRECGGHVGPLSSFLLWESMVQMLLAEVGPDKAGRMHILFAGGIHDAASAAMVSALAAPLAERGMKVGVLMGSAYLFTEEAVSCGAIVPQFQQQAIACRRTINLETGPGHASRCAVTPFAHEFYQTRRRMLQAGNSAEEVKNGLEDLTLGRLRTASKGMVRGPAGIEVVDEPTQIKDGMYMIGQVATMRDRVCTVRNLHATVSEIGSEQLAGFAESAVEAGQDAHANCPCDIAVVGIGTLLPGALDGQTYWENILKKVSTISEIPAHRWDWRLYFDSDRNKRDKVYSRWGSFLEDVPFDPVRFGIPPKSLRSIEPMQLLALEAVRQAIADAGYETGEFDREHTSVIFGIGGSVGDLGQQYAARSEIPRIVGHTDPEVYDRLPEWTEESFPGLLANVVAGRVANRFNFGGSNFTVDAACASSLAAIHLAVRDLETGHSAMVIAGGVDTSQGPFPYFCFSKTQALTPGGKPRPFDQAADGIVIGEGLAMVVLKRLADAERDGDRIYAVIKSTAGSSDGKALGMTAPLPAGQKRAVQRAYRKAGFSPKTLGLYEAHGTGTALGDRSELTTLTETLVAEQAQSKSCAIGSVKVLIGHTKSTAGVAALIKASLALHRRVLPAHPIDTPLAAISDPQSPVYLLSDARPWFAEAGHPRRAGVSAFGFGGTNFHAVLEEYTGGGRACAPGADGWPLELFVWQAGGKDALLKDLRAIRQAATSGVDHALRDLAYTCARQAQTRGVQPFRLAIVAGNLKELSEAIEQAEAALASSQPVELPDHIRLGFGPAVPAERVAFVFPGQGSQYPNMGREAALYRPELRDSIEAADALLAGRLPRALSAFIYPPAAHGEADETRQRQELTRTQVAQPALGAIAAGFLDLAASLGLAPAVVCGHSYGEYAALHAAGVLTREDFLRLSEVRGRVMATACGEGDGAMAAVMAGRARVEAILAELGCSGEVIVANHNAPNQIVLSGDRSKLLQIVEHLVEQGGNARMLDVAGAFHSPRVQAAQAPMAEAIEQAAVQPPTLPVYANANARPYPSDPQAIREQLGDHLLNSVEFVEQIRAMHTAGARVFIEIGPKMVLTRLIGQILTDSEHTAVSLDGQGGGLRGLLLALGTLAANGVSMRWSALFDGRPAQLISPAQLAASQPPRSATAWLINGGVARPAGEPIAYTGIKPPLTLETAPRVTAVVAPREQPATPPPPAPAKPAAPVQAATTPAPPSAPAITVVSHAANGTASAPASASPNGRTNGHMPVAPAAAPVSSVPVSPVAPSGASAGPSKLPTTQGNSMSNDLALQAYMAYQQTMRQFLATEEQVMRHFLQFAAGRPLSAPPAPAAPPMLSAMAPAAPALPAPAPVVLPTASPPAAPMAPPPPTPTAPLTVYPPVLPVMPVANGSAAHGAPAPAKSANGAATLAPAAPAAVAAAPAVRFDREGLTRMILELVSERTGYPAEVLGLDQDVEAELGIDSIKRVEIMGALQKALPVEWTAPLQSQMESLTRAKTLNILIEQLLALGGAGASPAVAAPAAVAAAPAVRFDREGLTRMILELVSERTGYPAEVLGLDQDVEAELGIDSIKRVEIMGALQKALPVEWTAPLQSQMESLTRAKTLNILIEQLLALGGAGASPAVAAPAAVAAAPAVRFDREGLTRMILELVSERTGYPAEVLGLDQDVEAELGIDSIKRVEIMGALQKALPVEWTAPLQSQMESLTRAKTLNILIEQLLALGAIPSTAAEGGQSPKKSSSAAEAAPRYLMEARTLPLPRTEGRTLSGLFLIAEDELGVAGALVPALQAAGARSALIPAAVLQSPELLGACVRELRERFGPASGVVHLTALARPGSPQSLAEWRVHTQVQAKSFFQMLHDCSADLLAAGANAHVVAASYLGGQLGRGGTIGPGLAVGGAACGFVKTVAQEWPEAHAKALDFDESQNPAQMAACIVAELLAADSRQEVGYPGGRRTVFQATPAPFTGDGPPRLVPGRDWVTLVVGGARGITAEIAADLAATGMTLIVCARSPVPTPESVETAGIENIATLRKIFMTRLQASGRTPTPAAIEQQVQNLLKERAISRNLARFEQLGARVGYHSVGSEAELIALVEDIYARYGRLDAVINGAGIIEDKLIADKSFESFSRVFDTKVDLAFTLTRCLRPETLKLVVLFSSVAGRFGNRGQVDYAAANEVLNRMAFEMRRQWPAARVISFNWGPWDSGMATEAIKAQFRKRNVVPISLPAGRQAFLEELTYGPLEDVEVVVGEGPWETAEATRGNFKPEAASTTPVRPFALIRTPFVLQPNTSVTLDHTFTLASDPYLRDHSMDGKAVLPATVALEWLAEFVQHAWPDQIVSEVRDLRVLRGVVLDADSGAGASKRVTLSARASVHADADALEVSAEIFDPEKKAPFYRALVVMRPRLEGASVGVPAPLAVAGSALDIATAYREHTFHGPHFQLLTALDRLGEQGIDARVRPSEPARFFETAETLPAWFFDPGLLDTIPQLALFWARTHQGSFALPSRIGRVVRFDSEPLVGPMRIAFRLTSVHDHQIVYDATVIDSQGRVRLLLEDGESNCSRALNRLARCP</sequence>
<dbReference type="PROSITE" id="PS00606">
    <property type="entry name" value="KS3_1"/>
    <property type="match status" value="1"/>
</dbReference>
<dbReference type="eggNOG" id="COG3321">
    <property type="taxonomic scope" value="Bacteria"/>
</dbReference>
<proteinExistence type="predicted"/>
<dbReference type="SMART" id="SM00825">
    <property type="entry name" value="PKS_KS"/>
    <property type="match status" value="1"/>
</dbReference>
<dbReference type="InterPro" id="IPR052568">
    <property type="entry name" value="PKS-FAS_Synthase"/>
</dbReference>
<dbReference type="Gene3D" id="3.20.20.70">
    <property type="entry name" value="Aldolase class I"/>
    <property type="match status" value="2"/>
</dbReference>
<dbReference type="OrthoDB" id="9765680at2"/>
<dbReference type="Proteomes" id="UP000000557">
    <property type="component" value="Chromosome"/>
</dbReference>
<gene>
    <name evidence="9" type="ordered locus">gll4226</name>
</gene>
<dbReference type="SUPFAM" id="SSF51412">
    <property type="entry name" value="Inosine monophosphate dehydrogenase (IMPDH)"/>
    <property type="match status" value="2"/>
</dbReference>
<dbReference type="CDD" id="cd08953">
    <property type="entry name" value="KR_2_SDR_x"/>
    <property type="match status" value="1"/>
</dbReference>
<dbReference type="SUPFAM" id="SSF53901">
    <property type="entry name" value="Thiolase-like"/>
    <property type="match status" value="1"/>
</dbReference>
<reference evidence="9 10" key="1">
    <citation type="journal article" date="2003" name="DNA Res.">
        <title>Complete genome structure of Gloeobacter violaceus PCC 7421, a cyanobacterium that lacks thylakoids.</title>
        <authorList>
            <person name="Nakamura Y."/>
            <person name="Kaneko T."/>
            <person name="Sato S."/>
            <person name="Mimuro M."/>
            <person name="Miyashita H."/>
            <person name="Tsuchiya T."/>
            <person name="Sasamoto S."/>
            <person name="Watanabe A."/>
            <person name="Kawashima K."/>
            <person name="Kishida Y."/>
            <person name="Kiyokawa C."/>
            <person name="Kohara M."/>
            <person name="Matsumoto M."/>
            <person name="Matsuno A."/>
            <person name="Nakazaki N."/>
            <person name="Shimpo S."/>
            <person name="Takeuchi C."/>
            <person name="Yamada M."/>
            <person name="Tabata S."/>
        </authorList>
    </citation>
    <scope>NUCLEOTIDE SEQUENCE [LARGE SCALE GENOMIC DNA]</scope>
    <source>
        <strain evidence="10">ATCC 29082 / PCC 7421</strain>
    </source>
</reference>
<evidence type="ECO:0000259" key="6">
    <source>
        <dbReference type="PROSITE" id="PS50075"/>
    </source>
</evidence>
<dbReference type="InterPro" id="IPR036291">
    <property type="entry name" value="NAD(P)-bd_dom_sf"/>
</dbReference>
<evidence type="ECO:0000256" key="2">
    <source>
        <dbReference type="ARBA" id="ARBA00022553"/>
    </source>
</evidence>
<reference evidence="9 10" key="2">
    <citation type="journal article" date="2003" name="DNA Res.">
        <title>Complete genome structure of Gloeobacter violaceus PCC 7421, a cyanobacterium that lacks thylakoids (supplement).</title>
        <authorList>
            <person name="Nakamura Y."/>
            <person name="Kaneko T."/>
            <person name="Sato S."/>
            <person name="Mimuro M."/>
            <person name="Miyashita H."/>
            <person name="Tsuchiya T."/>
            <person name="Sasamoto S."/>
            <person name="Watanabe A."/>
            <person name="Kawashima K."/>
            <person name="Kishida Y."/>
            <person name="Kiyokawa C."/>
            <person name="Kohara M."/>
            <person name="Matsumoto M."/>
            <person name="Matsuno A."/>
            <person name="Nakazaki N."/>
            <person name="Shimpo S."/>
            <person name="Takeuchi C."/>
            <person name="Yamada M."/>
            <person name="Tabata S."/>
        </authorList>
    </citation>
    <scope>NUCLEOTIDE SEQUENCE [LARGE SCALE GENOMIC DNA]</scope>
    <source>
        <strain evidence="10">ATCC 29082 / PCC 7421</strain>
    </source>
</reference>
<dbReference type="Pfam" id="PF00550">
    <property type="entry name" value="PP-binding"/>
    <property type="match status" value="3"/>
</dbReference>
<dbReference type="PATRIC" id="fig|251221.4.peg.4258"/>
<dbReference type="Gene3D" id="3.40.47.10">
    <property type="match status" value="1"/>
</dbReference>
<dbReference type="eggNOG" id="COG0236">
    <property type="taxonomic scope" value="Bacteria"/>
</dbReference>
<dbReference type="SMART" id="SM00826">
    <property type="entry name" value="PKS_DH"/>
    <property type="match status" value="1"/>
</dbReference>
<dbReference type="InterPro" id="IPR016035">
    <property type="entry name" value="Acyl_Trfase/lysoPLipase"/>
</dbReference>
<feature type="domain" description="Carrier" evidence="6">
    <location>
        <begin position="1889"/>
        <end position="1969"/>
    </location>
</feature>
<dbReference type="Pfam" id="PF08659">
    <property type="entry name" value="KR"/>
    <property type="match status" value="1"/>
</dbReference>
<keyword evidence="2" id="KW-0597">Phosphoprotein</keyword>
<dbReference type="EnsemblBacteria" id="BAC92167">
    <property type="protein sequence ID" value="BAC92167"/>
    <property type="gene ID" value="BAC92167"/>
</dbReference>
<dbReference type="Pfam" id="PF21089">
    <property type="entry name" value="PKS_DH_N"/>
    <property type="match status" value="1"/>
</dbReference>
<dbReference type="SMART" id="SM00822">
    <property type="entry name" value="PKS_KR"/>
    <property type="match status" value="1"/>
</dbReference>
<dbReference type="Pfam" id="PF14765">
    <property type="entry name" value="PS-DH"/>
    <property type="match status" value="1"/>
</dbReference>
<dbReference type="eggNOG" id="COG1028">
    <property type="taxonomic scope" value="Bacteria"/>
</dbReference>
<dbReference type="InterPro" id="IPR013785">
    <property type="entry name" value="Aldolase_TIM"/>
</dbReference>
<dbReference type="InterPro" id="IPR042104">
    <property type="entry name" value="PKS_dehydratase_sf"/>
</dbReference>
<feature type="active site" description="Proton acceptor; for dehydratase activity" evidence="4">
    <location>
        <position position="2767"/>
    </location>
</feature>
<dbReference type="HOGENOM" id="CLU_000022_30_1_3"/>
<feature type="region of interest" description="C-terminal hotdog fold" evidence="4">
    <location>
        <begin position="2874"/>
        <end position="3026"/>
    </location>
</feature>
<dbReference type="KEGG" id="gvi:gll4226"/>
<evidence type="ECO:0000256" key="1">
    <source>
        <dbReference type="ARBA" id="ARBA00022450"/>
    </source>
</evidence>
<dbReference type="InterPro" id="IPR018201">
    <property type="entry name" value="Ketoacyl_synth_AS"/>
</dbReference>
<dbReference type="CDD" id="cd00833">
    <property type="entry name" value="PKS"/>
    <property type="match status" value="1"/>
</dbReference>
<feature type="compositionally biased region" description="Pro residues" evidence="5">
    <location>
        <begin position="1657"/>
        <end position="1667"/>
    </location>
</feature>
<evidence type="ECO:0000256" key="5">
    <source>
        <dbReference type="SAM" id="MobiDB-lite"/>
    </source>
</evidence>
<dbReference type="InterPro" id="IPR057326">
    <property type="entry name" value="KR_dom"/>
</dbReference>
<dbReference type="PROSITE" id="PS50075">
    <property type="entry name" value="CARRIER"/>
    <property type="match status" value="3"/>
</dbReference>
<dbReference type="PROSITE" id="PS52019">
    <property type="entry name" value="PKS_MFAS_DH"/>
    <property type="match status" value="1"/>
</dbReference>
<feature type="domain" description="PKS/mFAS DH" evidence="8">
    <location>
        <begin position="2733"/>
        <end position="3026"/>
    </location>
</feature>
<feature type="domain" description="Carrier" evidence="6">
    <location>
        <begin position="1995"/>
        <end position="2075"/>
    </location>
</feature>
<dbReference type="SUPFAM" id="SSF47336">
    <property type="entry name" value="ACP-like"/>
    <property type="match status" value="3"/>
</dbReference>
<dbReference type="Pfam" id="PF02801">
    <property type="entry name" value="Ketoacyl-synt_C"/>
    <property type="match status" value="1"/>
</dbReference>
<dbReference type="PhylomeDB" id="Q7NDK9"/>
<dbReference type="SMART" id="SM00827">
    <property type="entry name" value="PKS_AT"/>
    <property type="match status" value="1"/>
</dbReference>
<dbReference type="STRING" id="251221.gene:10761745"/>
<dbReference type="InParanoid" id="Q7NDK9"/>
<dbReference type="Gene3D" id="3.40.50.720">
    <property type="entry name" value="NAD(P)-binding Rossmann-like Domain"/>
    <property type="match status" value="1"/>
</dbReference>
<dbReference type="InterPro" id="IPR049900">
    <property type="entry name" value="PKS_mFAS_DH"/>
</dbReference>
<dbReference type="InterPro" id="IPR020807">
    <property type="entry name" value="PKS_DH"/>
</dbReference>
<feature type="region of interest" description="Disordered" evidence="5">
    <location>
        <begin position="1695"/>
        <end position="1746"/>
    </location>
</feature>
<dbReference type="SUPFAM" id="SSF51735">
    <property type="entry name" value="NAD(P)-binding Rossmann-fold domains"/>
    <property type="match status" value="2"/>
</dbReference>
<feature type="compositionally biased region" description="Low complexity" evidence="5">
    <location>
        <begin position="1713"/>
        <end position="1739"/>
    </location>
</feature>
<protein>
    <submittedName>
        <fullName evidence="9">Gll4226 protein</fullName>
    </submittedName>
</protein>
<evidence type="ECO:0000313" key="10">
    <source>
        <dbReference type="Proteomes" id="UP000000557"/>
    </source>
</evidence>
<dbReference type="InterPro" id="IPR016036">
    <property type="entry name" value="Malonyl_transacylase_ACP-bd"/>
</dbReference>
<feature type="active site" description="Proton donor; for dehydratase activity" evidence="4">
    <location>
        <position position="2942"/>
    </location>
</feature>
<dbReference type="RefSeq" id="WP_011144210.1">
    <property type="nucleotide sequence ID" value="NC_005125.1"/>
</dbReference>
<dbReference type="eggNOG" id="COG2070">
    <property type="taxonomic scope" value="Bacteria"/>
</dbReference>
<dbReference type="InterPro" id="IPR009081">
    <property type="entry name" value="PP-bd_ACP"/>
</dbReference>
<accession>Q7NDK9</accession>
<keyword evidence="10" id="KW-1185">Reference proteome</keyword>
<dbReference type="SUPFAM" id="SSF55048">
    <property type="entry name" value="Probable ACP-binding domain of malonyl-CoA ACP transacylase"/>
    <property type="match status" value="1"/>
</dbReference>
<organism evidence="9 10">
    <name type="scientific">Gloeobacter violaceus (strain ATCC 29082 / PCC 7421)</name>
    <dbReference type="NCBI Taxonomy" id="251221"/>
    <lineage>
        <taxon>Bacteria</taxon>
        <taxon>Bacillati</taxon>
        <taxon>Cyanobacteriota</taxon>
        <taxon>Cyanophyceae</taxon>
        <taxon>Gloeobacterales</taxon>
        <taxon>Gloeobacteraceae</taxon>
        <taxon>Gloeobacter</taxon>
    </lineage>
</organism>
<dbReference type="InterPro" id="IPR014031">
    <property type="entry name" value="Ketoacyl_synth_C"/>
</dbReference>
<dbReference type="PANTHER" id="PTHR43074:SF1">
    <property type="entry name" value="BETA-KETOACYL SYNTHASE FAMILY PROTEIN-RELATED"/>
    <property type="match status" value="1"/>
</dbReference>
<feature type="region of interest" description="N-terminal hotdog fold" evidence="4">
    <location>
        <begin position="2733"/>
        <end position="2860"/>
    </location>
</feature>
<dbReference type="InterPro" id="IPR013968">
    <property type="entry name" value="PKS_KR"/>
</dbReference>
<dbReference type="PANTHER" id="PTHR43074">
    <property type="entry name" value="OMEGA-3 POLYUNSATURATED FATTY ACID SYNTHASE PFAB-RELATED"/>
    <property type="match status" value="1"/>
</dbReference>
<evidence type="ECO:0000259" key="7">
    <source>
        <dbReference type="PROSITE" id="PS52004"/>
    </source>
</evidence>
<dbReference type="InterPro" id="IPR049551">
    <property type="entry name" value="PKS_DH_C"/>
</dbReference>
<evidence type="ECO:0000256" key="4">
    <source>
        <dbReference type="PROSITE-ProRule" id="PRU01363"/>
    </source>
</evidence>
<dbReference type="CDD" id="cd04743">
    <property type="entry name" value="NPD_PKS"/>
    <property type="match status" value="1"/>
</dbReference>
<dbReference type="InterPro" id="IPR014043">
    <property type="entry name" value="Acyl_transferase_dom"/>
</dbReference>
<dbReference type="InterPro" id="IPR001227">
    <property type="entry name" value="Ac_transferase_dom_sf"/>
</dbReference>
<evidence type="ECO:0000313" key="9">
    <source>
        <dbReference type="EMBL" id="BAC92167.1"/>
    </source>
</evidence>
<dbReference type="InterPro" id="IPR014030">
    <property type="entry name" value="Ketoacyl_synth_N"/>
</dbReference>
<feature type="region of interest" description="Disordered" evidence="5">
    <location>
        <begin position="1652"/>
        <end position="1683"/>
    </location>
</feature>
<dbReference type="eggNOG" id="COG3266">
    <property type="taxonomic scope" value="Bacteria"/>
</dbReference>
<keyword evidence="3" id="KW-0808">Transferase</keyword>